<dbReference type="GO" id="GO:0016787">
    <property type="term" value="F:hydrolase activity"/>
    <property type="evidence" value="ECO:0007669"/>
    <property type="project" value="UniProtKB-KW"/>
</dbReference>
<keyword evidence="2 5" id="KW-0378">Hydrolase</keyword>
<dbReference type="RefSeq" id="WP_009743369.1">
    <property type="nucleotide sequence ID" value="NZ_CP017298.1"/>
</dbReference>
<dbReference type="AlphaFoldDB" id="A0A1D8B1M9"/>
<dbReference type="InterPro" id="IPR013094">
    <property type="entry name" value="AB_hydrolase_3"/>
</dbReference>
<dbReference type="InterPro" id="IPR029058">
    <property type="entry name" value="AB_hydrolase_fold"/>
</dbReference>
<dbReference type="Gene3D" id="3.40.50.1820">
    <property type="entry name" value="alpha/beta hydrolase"/>
    <property type="match status" value="1"/>
</dbReference>
<dbReference type="EMBL" id="CP017298">
    <property type="protein sequence ID" value="AOS47038.1"/>
    <property type="molecule type" value="Genomic_DNA"/>
</dbReference>
<evidence type="ECO:0000259" key="4">
    <source>
        <dbReference type="Pfam" id="PF07859"/>
    </source>
</evidence>
<evidence type="ECO:0000313" key="5">
    <source>
        <dbReference type="EMBL" id="AOS47038.1"/>
    </source>
</evidence>
<protein>
    <submittedName>
        <fullName evidence="5">Alpha/beta hydrolase</fullName>
    </submittedName>
</protein>
<feature type="active site" evidence="3">
    <location>
        <position position="143"/>
    </location>
</feature>
<name>A0A1D8B1M9_9ACTO</name>
<accession>A0A1D8B1M9</accession>
<dbReference type="OrthoDB" id="9803828at2"/>
<evidence type="ECO:0000313" key="6">
    <source>
        <dbReference type="Proteomes" id="UP000095214"/>
    </source>
</evidence>
<gene>
    <name evidence="5" type="ORF">BH719_03500</name>
</gene>
<reference evidence="5 6" key="1">
    <citation type="submission" date="2016-09" db="EMBL/GenBank/DDBJ databases">
        <title>Complete genome sequence of Actinomyces hongkongensis HKU8.</title>
        <authorList>
            <person name="Gao Y.-X."/>
            <person name="Zhou Y.-Y."/>
            <person name="Xie Y."/>
            <person name="Wang M."/>
            <person name="Wang S.-J."/>
            <person name="Shen S.-G."/>
        </authorList>
    </citation>
    <scope>NUCLEOTIDE SEQUENCE [LARGE SCALE GENOMIC DNA]</scope>
    <source>
        <strain evidence="5 6">HKU8</strain>
    </source>
</reference>
<dbReference type="PROSITE" id="PS01174">
    <property type="entry name" value="LIPASE_GDXG_SER"/>
    <property type="match status" value="1"/>
</dbReference>
<organism evidence="5 6">
    <name type="scientific">Pauljensenia hongkongensis</name>
    <dbReference type="NCBI Taxonomy" id="178339"/>
    <lineage>
        <taxon>Bacteria</taxon>
        <taxon>Bacillati</taxon>
        <taxon>Actinomycetota</taxon>
        <taxon>Actinomycetes</taxon>
        <taxon>Actinomycetales</taxon>
        <taxon>Actinomycetaceae</taxon>
        <taxon>Pauljensenia</taxon>
    </lineage>
</organism>
<dbReference type="STRING" id="178339.BH719_03500"/>
<dbReference type="PANTHER" id="PTHR48081">
    <property type="entry name" value="AB HYDROLASE SUPERFAMILY PROTEIN C4A8.06C"/>
    <property type="match status" value="1"/>
</dbReference>
<evidence type="ECO:0000256" key="2">
    <source>
        <dbReference type="ARBA" id="ARBA00022801"/>
    </source>
</evidence>
<evidence type="ECO:0000256" key="3">
    <source>
        <dbReference type="PROSITE-ProRule" id="PRU10038"/>
    </source>
</evidence>
<dbReference type="InterPro" id="IPR033140">
    <property type="entry name" value="Lipase_GDXG_put_SER_AS"/>
</dbReference>
<dbReference type="SUPFAM" id="SSF53474">
    <property type="entry name" value="alpha/beta-Hydrolases"/>
    <property type="match status" value="1"/>
</dbReference>
<proteinExistence type="inferred from homology"/>
<dbReference type="KEGG" id="phon:BH719_03500"/>
<feature type="domain" description="Alpha/beta hydrolase fold-3" evidence="4">
    <location>
        <begin position="72"/>
        <end position="270"/>
    </location>
</feature>
<evidence type="ECO:0000256" key="1">
    <source>
        <dbReference type="ARBA" id="ARBA00010515"/>
    </source>
</evidence>
<keyword evidence="6" id="KW-1185">Reference proteome</keyword>
<dbReference type="PANTHER" id="PTHR48081:SF8">
    <property type="entry name" value="ALPHA_BETA HYDROLASE FOLD-3 DOMAIN-CONTAINING PROTEIN-RELATED"/>
    <property type="match status" value="1"/>
</dbReference>
<dbReference type="InterPro" id="IPR050300">
    <property type="entry name" value="GDXG_lipolytic_enzyme"/>
</dbReference>
<dbReference type="Proteomes" id="UP000095214">
    <property type="component" value="Chromosome"/>
</dbReference>
<sequence>MSLEMALTRGVFRLVPRMLDSEELTRRSMALPRRGARVPCWMWRKHRISDTIVAGMRVTRVEPRATGSGTVVVYLHGGAYVSPISWAHWLLIDALVERTGAAAVVPAYPRAPEHTAAEAFAPLGVLMDQVLGAPGRVVLAGDSAGGGLALSLAIQRRDAGVRAPDGLVLFSPWVDVSMSNPRIAPMARLDPMLGIDGLVWCGKEWAGGLGTADPRVSPLHDHLRGLPPTRVYQGDRDILLPDVELFASKARARGADIRLRVEPGGIHDYVALVSSPEARAALDSVAAFVSSLD</sequence>
<comment type="similarity">
    <text evidence="1">Belongs to the 'GDXG' lipolytic enzyme family.</text>
</comment>
<dbReference type="Pfam" id="PF07859">
    <property type="entry name" value="Abhydrolase_3"/>
    <property type="match status" value="1"/>
</dbReference>